<dbReference type="Proteomes" id="UP000094801">
    <property type="component" value="Unassembled WGS sequence"/>
</dbReference>
<dbReference type="SUPFAM" id="SSF56112">
    <property type="entry name" value="Protein kinase-like (PK-like)"/>
    <property type="match status" value="1"/>
</dbReference>
<keyword evidence="3" id="KW-1185">Reference proteome</keyword>
<name>A0A1E4SV80_9ASCO</name>
<accession>A0A1E4SV80</accession>
<dbReference type="PANTHER" id="PTHR12984:SF6">
    <property type="entry name" value="SCY1-LIKE PROTEIN 2"/>
    <property type="match status" value="1"/>
</dbReference>
<dbReference type="GO" id="GO:0005524">
    <property type="term" value="F:ATP binding"/>
    <property type="evidence" value="ECO:0007669"/>
    <property type="project" value="InterPro"/>
</dbReference>
<feature type="non-terminal residue" evidence="2">
    <location>
        <position position="635"/>
    </location>
</feature>
<dbReference type="PROSITE" id="PS50011">
    <property type="entry name" value="PROTEIN_KINASE_DOM"/>
    <property type="match status" value="1"/>
</dbReference>
<dbReference type="InterPro" id="IPR000719">
    <property type="entry name" value="Prot_kinase_dom"/>
</dbReference>
<protein>
    <recommendedName>
        <fullName evidence="1">Protein kinase domain-containing protein</fullName>
    </recommendedName>
</protein>
<dbReference type="SMART" id="SM00220">
    <property type="entry name" value="S_TKc"/>
    <property type="match status" value="1"/>
</dbReference>
<organism evidence="2 3">
    <name type="scientific">[Candida] arabinofermentans NRRL YB-2248</name>
    <dbReference type="NCBI Taxonomy" id="983967"/>
    <lineage>
        <taxon>Eukaryota</taxon>
        <taxon>Fungi</taxon>
        <taxon>Dikarya</taxon>
        <taxon>Ascomycota</taxon>
        <taxon>Saccharomycotina</taxon>
        <taxon>Pichiomycetes</taxon>
        <taxon>Pichiales</taxon>
        <taxon>Pichiaceae</taxon>
        <taxon>Ogataea</taxon>
        <taxon>Ogataea/Candida clade</taxon>
    </lineage>
</organism>
<dbReference type="EMBL" id="KV453864">
    <property type="protein sequence ID" value="ODV83421.1"/>
    <property type="molecule type" value="Genomic_DNA"/>
</dbReference>
<proteinExistence type="predicted"/>
<gene>
    <name evidence="2" type="ORF">CANARDRAFT_187804</name>
</gene>
<evidence type="ECO:0000313" key="3">
    <source>
        <dbReference type="Proteomes" id="UP000094801"/>
    </source>
</evidence>
<reference evidence="3" key="1">
    <citation type="submission" date="2016-04" db="EMBL/GenBank/DDBJ databases">
        <title>Comparative genomics of biotechnologically important yeasts.</title>
        <authorList>
            <consortium name="DOE Joint Genome Institute"/>
            <person name="Riley R."/>
            <person name="Haridas S."/>
            <person name="Wolfe K.H."/>
            <person name="Lopes M.R."/>
            <person name="Hittinger C.T."/>
            <person name="Goker M."/>
            <person name="Salamov A."/>
            <person name="Wisecaver J."/>
            <person name="Long T.M."/>
            <person name="Aerts A.L."/>
            <person name="Barry K."/>
            <person name="Choi C."/>
            <person name="Clum A."/>
            <person name="Coughlan A.Y."/>
            <person name="Deshpande S."/>
            <person name="Douglass A.P."/>
            <person name="Hanson S.J."/>
            <person name="Klenk H.-P."/>
            <person name="Labutti K."/>
            <person name="Lapidus A."/>
            <person name="Lindquist E."/>
            <person name="Lipzen A."/>
            <person name="Meier-Kolthoff J.P."/>
            <person name="Ohm R.A."/>
            <person name="Otillar R.P."/>
            <person name="Pangilinan J."/>
            <person name="Peng Y."/>
            <person name="Rokas A."/>
            <person name="Rosa C.A."/>
            <person name="Scheuner C."/>
            <person name="Sibirny A.A."/>
            <person name="Slot J.C."/>
            <person name="Stielow J.B."/>
            <person name="Sun H."/>
            <person name="Kurtzman C.P."/>
            <person name="Blackwell M."/>
            <person name="Grigoriev I.V."/>
            <person name="Jeffries T.W."/>
        </authorList>
    </citation>
    <scope>NUCLEOTIDE SEQUENCE [LARGE SCALE GENOMIC DNA]</scope>
    <source>
        <strain evidence="3">NRRL YB-2248</strain>
    </source>
</reference>
<dbReference type="InterPro" id="IPR051177">
    <property type="entry name" value="CIK-Related_Protein"/>
</dbReference>
<dbReference type="Gene3D" id="3.30.200.20">
    <property type="entry name" value="Phosphorylase Kinase, domain 1"/>
    <property type="match status" value="1"/>
</dbReference>
<dbReference type="InterPro" id="IPR011009">
    <property type="entry name" value="Kinase-like_dom_sf"/>
</dbReference>
<dbReference type="Pfam" id="PF00069">
    <property type="entry name" value="Pkinase"/>
    <property type="match status" value="1"/>
</dbReference>
<dbReference type="Gene3D" id="1.25.10.10">
    <property type="entry name" value="Leucine-rich Repeat Variant"/>
    <property type="match status" value="1"/>
</dbReference>
<dbReference type="AlphaFoldDB" id="A0A1E4SV80"/>
<dbReference type="GO" id="GO:0004672">
    <property type="term" value="F:protein kinase activity"/>
    <property type="evidence" value="ECO:0007669"/>
    <property type="project" value="InterPro"/>
</dbReference>
<dbReference type="OrthoDB" id="79687at2759"/>
<evidence type="ECO:0000259" key="1">
    <source>
        <dbReference type="PROSITE" id="PS50011"/>
    </source>
</evidence>
<dbReference type="InterPro" id="IPR011989">
    <property type="entry name" value="ARM-like"/>
</dbReference>
<dbReference type="PANTHER" id="PTHR12984">
    <property type="entry name" value="SCY1-RELATED S/T PROTEIN KINASE-LIKE"/>
    <property type="match status" value="1"/>
</dbReference>
<sequence>MFKVFKTTGIESNYSVSSNPLFSSNGYWTIYPAKHKTTKKKCSVWQFNKKEVETRLMNNGVMNRNNKSIIMNDIFDSLKNYISNLAKVKHPNFLTVIEPLEDHKNRVLFVTEYVVNDLQTLSKSDLDEIIIAKGLLQIASGLKFLHQSINTVHLNLNPSSILITENFDWKISGMQFIEMIDKIEEKYIDPIDTRLPNFLSIDFKFTSPNLLVKHNVDYINDLFSVACLIFYLFNDGGYLIDCSNSSLLDYERSCNKLKQLLHSDNLQQHASFSNIPPNYLDTFIRLLKETQESNKDVLRLQKTVTIDDLMNSKIFNNSLIKILNVLDEFPTLSVNEKVKFLENLTQEINQFPRILLINKFIPIMVDLVNPHLVNKKALQNEDEQIITLSCENLLILSKELSQLTFTDKIFPLLTKVLNDLEVPSFKLLLISNLELIKQKLGASDRDLQSKHSIQFQGFLAQLFDKSMAQSNNLPSTIQLQDKILTNLKIFLQFQTYTSITSKSFPSICQLFSTTTSLKIKNLTIKAFILMINGMDDKNLDNYIIVEKLLPLVQHTSASNFQNSNFLLNMIKLYENVFERLSKATSKISVDKNEVDVSDLIIDSIFFQLWKLVRYINRQVDLDSVFTILGNIEVFL</sequence>
<feature type="domain" description="Protein kinase" evidence="1">
    <location>
        <begin position="16"/>
        <end position="304"/>
    </location>
</feature>
<evidence type="ECO:0000313" key="2">
    <source>
        <dbReference type="EMBL" id="ODV83421.1"/>
    </source>
</evidence>
<dbReference type="Gene3D" id="1.10.510.10">
    <property type="entry name" value="Transferase(Phosphotransferase) domain 1"/>
    <property type="match status" value="1"/>
</dbReference>